<keyword evidence="7" id="KW-0966">Cell projection</keyword>
<dbReference type="GO" id="GO:0005576">
    <property type="term" value="C:extracellular region"/>
    <property type="evidence" value="ECO:0007669"/>
    <property type="project" value="UniProtKB-SubCell"/>
</dbReference>
<dbReference type="InterPro" id="IPR010810">
    <property type="entry name" value="Flagellin_hook_IN_motif"/>
</dbReference>
<evidence type="ECO:0000313" key="8">
    <source>
        <dbReference type="Proteomes" id="UP000266313"/>
    </source>
</evidence>
<dbReference type="PRINTS" id="PR00207">
    <property type="entry name" value="FLAGELLIN"/>
</dbReference>
<dbReference type="Pfam" id="PF07196">
    <property type="entry name" value="Flagellin_IN"/>
    <property type="match status" value="2"/>
</dbReference>
<dbReference type="InterPro" id="IPR042187">
    <property type="entry name" value="Flagellin_C_sub2"/>
</dbReference>
<evidence type="ECO:0000259" key="5">
    <source>
        <dbReference type="Pfam" id="PF00669"/>
    </source>
</evidence>
<dbReference type="Proteomes" id="UP000266313">
    <property type="component" value="Chromosome"/>
</dbReference>
<dbReference type="PANTHER" id="PTHR42792">
    <property type="entry name" value="FLAGELLIN"/>
    <property type="match status" value="1"/>
</dbReference>
<keyword evidence="2 4" id="KW-0964">Secreted</keyword>
<feature type="domain" description="Flagellin N-terminal" evidence="5">
    <location>
        <begin position="5"/>
        <end position="142"/>
    </location>
</feature>
<accession>A0A250KQE8</accession>
<dbReference type="Gene3D" id="2.30.220.10">
    <property type="entry name" value="f41 fragment of flagellin, C-terminal domain"/>
    <property type="match status" value="1"/>
</dbReference>
<gene>
    <name evidence="7" type="ORF">sS8_1818</name>
</gene>
<evidence type="ECO:0000259" key="6">
    <source>
        <dbReference type="Pfam" id="PF00700"/>
    </source>
</evidence>
<keyword evidence="7" id="KW-0969">Cilium</keyword>
<sequence>MPQVINTNISSLNAQRQLNRSQMTLQTSMERLSSGLRINSAKDDAAGLAISDRMTAQIRGLNQAVRNANDGISLAQVAEGALQESTNILQRMRELAVQSANDSNSASDRVNLQKEVNQLQAELNRIANTTTFNGKKLLDGTFSGQEFQVGAFANQSIQVTVGSAKATDMGANTLSNDDVAGAITEAVAGAANNVAGGTLTINGYLGTGVDVTVGAGDTARAIAEGINAVTDQTGVSARAVTYAKIDNVSATGIYSLDLNGQNTASAVTISASITDTGDLTELANAINGVSGKTGVTAELSSDKSYITLKNAEGYDIHVANSTGSAGDFDLTGLQEDGETEVGNAATLTAAGGDDATVGGNVIFESAKSFSIDSTDTALFAAETGSSLSDVGSVDIGSQKGALDTLAVLDGALAFIADTRADLGAIQNRFSSTISNLENVSQNISAARSRVQDADFAKETSELSRSQILQQAGTAMLAQANASTQTVLSLLRG</sequence>
<evidence type="ECO:0000256" key="4">
    <source>
        <dbReference type="RuleBase" id="RU362073"/>
    </source>
</evidence>
<dbReference type="SUPFAM" id="SSF64518">
    <property type="entry name" value="Phase 1 flagellin"/>
    <property type="match status" value="1"/>
</dbReference>
<proteinExistence type="inferred from homology"/>
<keyword evidence="3 4" id="KW-0975">Bacterial flagellum</keyword>
<dbReference type="Gene3D" id="6.10.280.190">
    <property type="match status" value="1"/>
</dbReference>
<dbReference type="Gene3D" id="6.10.10.10">
    <property type="entry name" value="Flagellar export chaperone, C-terminal domain"/>
    <property type="match status" value="1"/>
</dbReference>
<dbReference type="OrthoDB" id="9796789at2"/>
<dbReference type="AlphaFoldDB" id="A0A250KQE8"/>
<dbReference type="GO" id="GO:0009288">
    <property type="term" value="C:bacterial-type flagellum"/>
    <property type="evidence" value="ECO:0007669"/>
    <property type="project" value="UniProtKB-SubCell"/>
</dbReference>
<dbReference type="InterPro" id="IPR001029">
    <property type="entry name" value="Flagellin_N"/>
</dbReference>
<dbReference type="EMBL" id="AP017928">
    <property type="protein sequence ID" value="BBA33774.1"/>
    <property type="molecule type" value="Genomic_DNA"/>
</dbReference>
<keyword evidence="8" id="KW-1185">Reference proteome</keyword>
<name>A0A250KQE8_9GAMM</name>
<dbReference type="RefSeq" id="WP_119629332.1">
    <property type="nucleotide sequence ID" value="NZ_AP017928.1"/>
</dbReference>
<comment type="function">
    <text evidence="4">Flagellin is the subunit protein which polymerizes to form the filaments of bacterial flagella.</text>
</comment>
<feature type="domain" description="Flagellin C-terminal" evidence="6">
    <location>
        <begin position="406"/>
        <end position="490"/>
    </location>
</feature>
<dbReference type="Gene3D" id="1.20.1330.10">
    <property type="entry name" value="f41 fragment of flagellin, N-terminal domain"/>
    <property type="match status" value="1"/>
</dbReference>
<comment type="subcellular location">
    <subcellularLocation>
        <location evidence="4">Secreted</location>
    </subcellularLocation>
    <subcellularLocation>
        <location evidence="4">Bacterial flagellum</location>
    </subcellularLocation>
</comment>
<dbReference type="PANTHER" id="PTHR42792:SF2">
    <property type="entry name" value="FLAGELLIN"/>
    <property type="match status" value="1"/>
</dbReference>
<evidence type="ECO:0000313" key="7">
    <source>
        <dbReference type="EMBL" id="BBA33774.1"/>
    </source>
</evidence>
<dbReference type="InterPro" id="IPR001492">
    <property type="entry name" value="Flagellin"/>
</dbReference>
<comment type="similarity">
    <text evidence="1 4">Belongs to the bacterial flagellin family.</text>
</comment>
<evidence type="ECO:0000256" key="1">
    <source>
        <dbReference type="ARBA" id="ARBA00005709"/>
    </source>
</evidence>
<dbReference type="KEGG" id="mmai:sS8_1818"/>
<dbReference type="Gene3D" id="2.170.280.10">
    <property type="entry name" value="f41 fragment of flagellin, middle domain"/>
    <property type="match status" value="1"/>
</dbReference>
<keyword evidence="7" id="KW-0282">Flagellum</keyword>
<dbReference type="Pfam" id="PF00669">
    <property type="entry name" value="Flagellin_N"/>
    <property type="match status" value="1"/>
</dbReference>
<dbReference type="Pfam" id="PF00700">
    <property type="entry name" value="Flagellin_C"/>
    <property type="match status" value="1"/>
</dbReference>
<dbReference type="GO" id="GO:0005198">
    <property type="term" value="F:structural molecule activity"/>
    <property type="evidence" value="ECO:0007669"/>
    <property type="project" value="UniProtKB-UniRule"/>
</dbReference>
<reference evidence="7 8" key="1">
    <citation type="submission" date="2016-12" db="EMBL/GenBank/DDBJ databases">
        <title>Genome sequencing of Methylocaldum marinum.</title>
        <authorList>
            <person name="Takeuchi M."/>
            <person name="Kamagata Y."/>
            <person name="Hiraoka S."/>
            <person name="Oshima K."/>
            <person name="Hattori M."/>
            <person name="Iwasaki W."/>
        </authorList>
    </citation>
    <scope>NUCLEOTIDE SEQUENCE [LARGE SCALE GENOMIC DNA]</scope>
    <source>
        <strain evidence="7 8">S8</strain>
    </source>
</reference>
<protein>
    <recommendedName>
        <fullName evidence="4">Flagellin</fullName>
    </recommendedName>
</protein>
<dbReference type="InterPro" id="IPR046358">
    <property type="entry name" value="Flagellin_C"/>
</dbReference>
<evidence type="ECO:0000256" key="2">
    <source>
        <dbReference type="ARBA" id="ARBA00022525"/>
    </source>
</evidence>
<organism evidence="7 8">
    <name type="scientific">Methylocaldum marinum</name>
    <dbReference type="NCBI Taxonomy" id="1432792"/>
    <lineage>
        <taxon>Bacteria</taxon>
        <taxon>Pseudomonadati</taxon>
        <taxon>Pseudomonadota</taxon>
        <taxon>Gammaproteobacteria</taxon>
        <taxon>Methylococcales</taxon>
        <taxon>Methylococcaceae</taxon>
        <taxon>Methylocaldum</taxon>
    </lineage>
</organism>
<evidence type="ECO:0000256" key="3">
    <source>
        <dbReference type="ARBA" id="ARBA00023143"/>
    </source>
</evidence>